<dbReference type="InterPro" id="IPR011977">
    <property type="entry name" value="Pept_M3B_clade3"/>
</dbReference>
<dbReference type="STRING" id="1793963.AXI58_18025"/>
<keyword evidence="1 6" id="KW-0645">Protease</keyword>
<dbReference type="InterPro" id="IPR042088">
    <property type="entry name" value="OligoPept_F_C"/>
</dbReference>
<feature type="domain" description="Peptidase M3A/M3B catalytic" evidence="7">
    <location>
        <begin position="199"/>
        <end position="573"/>
    </location>
</feature>
<dbReference type="Pfam" id="PF08439">
    <property type="entry name" value="Peptidase_M3_N"/>
    <property type="match status" value="1"/>
</dbReference>
<dbReference type="Proteomes" id="UP000075430">
    <property type="component" value="Unassembled WGS sequence"/>
</dbReference>
<evidence type="ECO:0000313" key="10">
    <source>
        <dbReference type="Proteomes" id="UP000075430"/>
    </source>
</evidence>
<evidence type="ECO:0000259" key="8">
    <source>
        <dbReference type="Pfam" id="PF08439"/>
    </source>
</evidence>
<evidence type="ECO:0000256" key="4">
    <source>
        <dbReference type="ARBA" id="ARBA00022833"/>
    </source>
</evidence>
<dbReference type="Pfam" id="PF01432">
    <property type="entry name" value="Peptidase_M3"/>
    <property type="match status" value="1"/>
</dbReference>
<sequence>MALEGLNETWDLSSIFKGGSQSEEFQAYISRLKHHLSAFQQAAEAFKAPQHADDDKELTRLIDMFERSAIMIRQAGAFVSCLQAQNIKDQKANEWKAQINQLSSDFKSSLVTLDHTLAQIDQSVWEGLLQQPGLQDLTYILNERRDRVAEKLSTAEEKLIEGLAVDGYHAWGDLYNASVGRMKIPFQDQELSVGQAENMMANPDRSVRQNVFERLNEAWEQEEGLFSSTLNHLAGFRTETYRARGWESALKEPLAINRMKQETLDAMWQVITDHKQPFVEYLNRKASLLGLERLNWYDVSAPVGEALKEYTYDEAANLIVSQFSTFGKKLSSFTEKAFRDRWIEAENRSGKRVGGFCTSFPDSGESRIFMTFSGSASNVSTLAHELGHAFHQEAMLQVRQLNRAYAMNVAETASTFAEMIVADAALKQAETKDEKLFLLEDKIQRSVAMFMNIHARFLFETRFYEERKQGVVPADRLNELMEAAQKEAFCDSLGEYHPHFWASKLHFHISGVPFYNFPYTFGYLFSLGIYARALREKTDFEEKYIALLCDTASMTVEDLARKHLGADLTKRAFWEDAVGLAVQDVKDFLKLTES</sequence>
<dbReference type="PANTHER" id="PTHR34217">
    <property type="entry name" value="METAL-DEPENDENT CARBOXYPEPTIDASE"/>
    <property type="match status" value="1"/>
</dbReference>
<keyword evidence="2 6" id="KW-0479">Metal-binding</keyword>
<dbReference type="InterPro" id="IPR013647">
    <property type="entry name" value="OligopepF_N_dom"/>
</dbReference>
<keyword evidence="4 6" id="KW-0862">Zinc</keyword>
<dbReference type="AlphaFoldDB" id="A0A150F5F9"/>
<evidence type="ECO:0000256" key="5">
    <source>
        <dbReference type="ARBA" id="ARBA00023049"/>
    </source>
</evidence>
<keyword evidence="3 6" id="KW-0378">Hydrolase</keyword>
<dbReference type="OrthoDB" id="9769691at2"/>
<evidence type="ECO:0000259" key="7">
    <source>
        <dbReference type="Pfam" id="PF01432"/>
    </source>
</evidence>
<dbReference type="GO" id="GO:0046872">
    <property type="term" value="F:metal ion binding"/>
    <property type="evidence" value="ECO:0007669"/>
    <property type="project" value="UniProtKB-UniRule"/>
</dbReference>
<dbReference type="PANTHER" id="PTHR34217:SF1">
    <property type="entry name" value="CARBOXYPEPTIDASE 1"/>
    <property type="match status" value="1"/>
</dbReference>
<dbReference type="NCBIfam" id="TIGR02290">
    <property type="entry name" value="M3_fam_3"/>
    <property type="match status" value="1"/>
</dbReference>
<dbReference type="Gene3D" id="1.10.1370.20">
    <property type="entry name" value="Oligoendopeptidase f, C-terminal domain"/>
    <property type="match status" value="1"/>
</dbReference>
<dbReference type="RefSeq" id="WP_061522157.1">
    <property type="nucleotide sequence ID" value="NZ_JARLZY010000011.1"/>
</dbReference>
<dbReference type="InterPro" id="IPR001333">
    <property type="entry name" value="Peptidase_M32_Taq"/>
</dbReference>
<proteinExistence type="inferred from homology"/>
<comment type="cofactor">
    <cofactor evidence="6">
        <name>Zn(2+)</name>
        <dbReference type="ChEBI" id="CHEBI:29105"/>
    </cofactor>
    <text evidence="6">Binds 1 zinc ion.</text>
</comment>
<keyword evidence="5 6" id="KW-0482">Metalloprotease</keyword>
<keyword evidence="10" id="KW-1185">Reference proteome</keyword>
<evidence type="ECO:0000256" key="3">
    <source>
        <dbReference type="ARBA" id="ARBA00022801"/>
    </source>
</evidence>
<evidence type="ECO:0000256" key="2">
    <source>
        <dbReference type="ARBA" id="ARBA00022723"/>
    </source>
</evidence>
<dbReference type="InterPro" id="IPR001567">
    <property type="entry name" value="Pept_M3A_M3B_dom"/>
</dbReference>
<dbReference type="InterPro" id="IPR034006">
    <property type="entry name" value="M3B_PepF_2"/>
</dbReference>
<comment type="similarity">
    <text evidence="6">Belongs to the peptidase M3 family.</text>
</comment>
<name>A0A150F5F9_9BACI</name>
<accession>A0A150F5F9</accession>
<evidence type="ECO:0000313" key="9">
    <source>
        <dbReference type="EMBL" id="KXZ17651.1"/>
    </source>
</evidence>
<dbReference type="GO" id="GO:0006508">
    <property type="term" value="P:proteolysis"/>
    <property type="evidence" value="ECO:0007669"/>
    <property type="project" value="UniProtKB-KW"/>
</dbReference>
<organism evidence="9 10">
    <name type="scientific">Bacillus nakamurai</name>
    <dbReference type="NCBI Taxonomy" id="1793963"/>
    <lineage>
        <taxon>Bacteria</taxon>
        <taxon>Bacillati</taxon>
        <taxon>Bacillota</taxon>
        <taxon>Bacilli</taxon>
        <taxon>Bacillales</taxon>
        <taxon>Bacillaceae</taxon>
        <taxon>Bacillus</taxon>
    </lineage>
</organism>
<dbReference type="GO" id="GO:0004222">
    <property type="term" value="F:metalloendopeptidase activity"/>
    <property type="evidence" value="ECO:0007669"/>
    <property type="project" value="InterPro"/>
</dbReference>
<comment type="caution">
    <text evidence="9">The sequence shown here is derived from an EMBL/GenBank/DDBJ whole genome shotgun (WGS) entry which is preliminary data.</text>
</comment>
<dbReference type="Gene3D" id="1.20.140.70">
    <property type="entry name" value="Oligopeptidase f, N-terminal domain"/>
    <property type="match status" value="1"/>
</dbReference>
<feature type="domain" description="Oligopeptidase F N-terminal" evidence="8">
    <location>
        <begin position="117"/>
        <end position="183"/>
    </location>
</feature>
<reference evidence="10" key="1">
    <citation type="submission" date="2016-02" db="EMBL/GenBank/DDBJ databases">
        <authorList>
            <person name="Dunlap C."/>
        </authorList>
    </citation>
    <scope>NUCLEOTIDE SEQUENCE [LARGE SCALE GENOMIC DNA]</scope>
    <source>
        <strain evidence="10">NRRL B-41092</strain>
    </source>
</reference>
<dbReference type="EMBL" id="LSBA01000019">
    <property type="protein sequence ID" value="KXZ17651.1"/>
    <property type="molecule type" value="Genomic_DNA"/>
</dbReference>
<gene>
    <name evidence="9" type="ORF">AXI58_18025</name>
</gene>
<dbReference type="SUPFAM" id="SSF55486">
    <property type="entry name" value="Metalloproteases ('zincins'), catalytic domain"/>
    <property type="match status" value="1"/>
</dbReference>
<protein>
    <submittedName>
        <fullName evidence="9">Oligoendopeptidase</fullName>
    </submittedName>
</protein>
<dbReference type="CDD" id="cd09607">
    <property type="entry name" value="M3B_PepF"/>
    <property type="match status" value="1"/>
</dbReference>
<evidence type="ECO:0000256" key="6">
    <source>
        <dbReference type="RuleBase" id="RU003435"/>
    </source>
</evidence>
<dbReference type="GO" id="GO:0004181">
    <property type="term" value="F:metallocarboxypeptidase activity"/>
    <property type="evidence" value="ECO:0007669"/>
    <property type="project" value="InterPro"/>
</dbReference>
<evidence type="ECO:0000256" key="1">
    <source>
        <dbReference type="ARBA" id="ARBA00022670"/>
    </source>
</evidence>